<evidence type="ECO:0000313" key="5">
    <source>
        <dbReference type="EMBL" id="ANP43569.1"/>
    </source>
</evidence>
<gene>
    <name evidence="5" type="ORF">K529_022710</name>
</gene>
<dbReference type="KEGG" id="rmb:K529_022710"/>
<evidence type="ECO:0000259" key="4">
    <source>
        <dbReference type="Pfam" id="PF20239"/>
    </source>
</evidence>
<evidence type="ECO:0000256" key="1">
    <source>
        <dbReference type="PROSITE-ProRule" id="PRU00339"/>
    </source>
</evidence>
<sequence length="411" mass="45660">MKSAVPSAIAVQQVIDDVMRRDRGRLLAGLIARLGDFQLAQDALQEAAISALKHWGRSGVPHAPVAWLMRAGLNKGIDQLRVRQREGRKAGALGLITPDRVEMEIAETIPDERLRLIFTCCHPALEEKSRVALTLRTVCSLTTREIAAAFLDSEQTMGQRLSRAKAKIRAKGIGFQVPEPDQWSERLSTVLSTLYLIFTTGYVNEEAGVEQGTRDLCREAIYLARLLCALRPDDPEIEGALALMLLTESRRAARIGPDGAMRPIEDQDSSLWQHAAITEAQVLLAQAVLRRQPGAFQIKAAIADCHMMRPKPDWAQMALLYQALWRFEPTPVVALNQAVVMAELGQRTQALENLRALEGELGRFQPWHAAMAHVLAQEGQIEDAQRAYTQAIKTAPNDAARRFLALKYEKL</sequence>
<keyword evidence="1" id="KW-0802">TPR repeat</keyword>
<dbReference type="InterPro" id="IPR019734">
    <property type="entry name" value="TPR_rpt"/>
</dbReference>
<dbReference type="InterPro" id="IPR011990">
    <property type="entry name" value="TPR-like_helical_dom_sf"/>
</dbReference>
<feature type="domain" description="RNA polymerase sigma factor 70 region 4 type 2" evidence="3">
    <location>
        <begin position="117"/>
        <end position="168"/>
    </location>
</feature>
<evidence type="ECO:0000259" key="3">
    <source>
        <dbReference type="Pfam" id="PF08281"/>
    </source>
</evidence>
<dbReference type="PANTHER" id="PTHR47756">
    <property type="entry name" value="BLL6612 PROTEIN-RELATED"/>
    <property type="match status" value="1"/>
</dbReference>
<dbReference type="InterPro" id="IPR013249">
    <property type="entry name" value="RNA_pol_sigma70_r4_t2"/>
</dbReference>
<dbReference type="AlphaFoldDB" id="A0A1B1AAH9"/>
<dbReference type="Gene3D" id="1.25.40.10">
    <property type="entry name" value="Tetratricopeptide repeat domain"/>
    <property type="match status" value="1"/>
</dbReference>
<organism evidence="5 6">
    <name type="scientific">Tritonibacter mobilis F1926</name>
    <dbReference type="NCBI Taxonomy" id="1265309"/>
    <lineage>
        <taxon>Bacteria</taxon>
        <taxon>Pseudomonadati</taxon>
        <taxon>Pseudomonadota</taxon>
        <taxon>Alphaproteobacteria</taxon>
        <taxon>Rhodobacterales</taxon>
        <taxon>Paracoccaceae</taxon>
        <taxon>Tritonibacter</taxon>
    </lineage>
</organism>
<dbReference type="SUPFAM" id="SSF88946">
    <property type="entry name" value="Sigma2 domain of RNA polymerase sigma factors"/>
    <property type="match status" value="1"/>
</dbReference>
<name>A0A1B1AAH9_9RHOB</name>
<feature type="domain" description="RNA polymerase sigma-70 region 2" evidence="2">
    <location>
        <begin position="24"/>
        <end position="85"/>
    </location>
</feature>
<geneLocation type="plasmid" evidence="5 6">
    <name>unnamed4</name>
</geneLocation>
<accession>A0A1B1AAH9</accession>
<dbReference type="Pfam" id="PF08281">
    <property type="entry name" value="Sigma70_r4_2"/>
    <property type="match status" value="1"/>
</dbReference>
<dbReference type="Proteomes" id="UP000013243">
    <property type="component" value="Plasmid unnamed4"/>
</dbReference>
<dbReference type="InterPro" id="IPR007627">
    <property type="entry name" value="RNA_pol_sigma70_r2"/>
</dbReference>
<dbReference type="InterPro" id="IPR013324">
    <property type="entry name" value="RNA_pol_sigma_r3/r4-like"/>
</dbReference>
<dbReference type="InterPro" id="IPR013325">
    <property type="entry name" value="RNA_pol_sigma_r2"/>
</dbReference>
<protein>
    <submittedName>
        <fullName evidence="5">RNA polymerase</fullName>
    </submittedName>
</protein>
<evidence type="ECO:0000259" key="2">
    <source>
        <dbReference type="Pfam" id="PF04542"/>
    </source>
</evidence>
<dbReference type="EMBL" id="CP015234">
    <property type="protein sequence ID" value="ANP43569.1"/>
    <property type="molecule type" value="Genomic_DNA"/>
</dbReference>
<evidence type="ECO:0000313" key="6">
    <source>
        <dbReference type="Proteomes" id="UP000013243"/>
    </source>
</evidence>
<dbReference type="RefSeq" id="WP_046002286.1">
    <property type="nucleotide sequence ID" value="NZ_CP015234.1"/>
</dbReference>
<dbReference type="SUPFAM" id="SSF88659">
    <property type="entry name" value="Sigma3 and sigma4 domains of RNA polymerase sigma factors"/>
    <property type="match status" value="1"/>
</dbReference>
<dbReference type="PROSITE" id="PS50005">
    <property type="entry name" value="TPR"/>
    <property type="match status" value="1"/>
</dbReference>
<dbReference type="GO" id="GO:0003677">
    <property type="term" value="F:DNA binding"/>
    <property type="evidence" value="ECO:0007669"/>
    <property type="project" value="InterPro"/>
</dbReference>
<proteinExistence type="predicted"/>
<feature type="domain" description="DUF6596" evidence="4">
    <location>
        <begin position="186"/>
        <end position="287"/>
    </location>
</feature>
<keyword evidence="5" id="KW-0614">Plasmid</keyword>
<dbReference type="GO" id="GO:0016987">
    <property type="term" value="F:sigma factor activity"/>
    <property type="evidence" value="ECO:0007669"/>
    <property type="project" value="InterPro"/>
</dbReference>
<dbReference type="SUPFAM" id="SSF48452">
    <property type="entry name" value="TPR-like"/>
    <property type="match status" value="1"/>
</dbReference>
<dbReference type="GeneID" id="28252711"/>
<dbReference type="Pfam" id="PF20239">
    <property type="entry name" value="DUF6596"/>
    <property type="match status" value="1"/>
</dbReference>
<reference evidence="5 6" key="1">
    <citation type="journal article" date="2016" name="ISME J.">
        <title>Global occurrence and heterogeneity of the Roseobacter-clade species Ruegeria mobilis.</title>
        <authorList>
            <person name="Sonnenschein E."/>
            <person name="Gram L."/>
        </authorList>
    </citation>
    <scope>NUCLEOTIDE SEQUENCE [LARGE SCALE GENOMIC DNA]</scope>
    <source>
        <strain evidence="5 6">F1926</strain>
        <plasmid evidence="5 6">unnamed4</plasmid>
    </source>
</reference>
<dbReference type="Gene3D" id="1.10.1740.10">
    <property type="match status" value="1"/>
</dbReference>
<feature type="repeat" description="TPR" evidence="1">
    <location>
        <begin position="365"/>
        <end position="398"/>
    </location>
</feature>
<dbReference type="Pfam" id="PF04542">
    <property type="entry name" value="Sigma70_r2"/>
    <property type="match status" value="1"/>
</dbReference>
<dbReference type="OrthoDB" id="9780299at2"/>
<dbReference type="GO" id="GO:0006352">
    <property type="term" value="P:DNA-templated transcription initiation"/>
    <property type="evidence" value="ECO:0007669"/>
    <property type="project" value="InterPro"/>
</dbReference>
<dbReference type="InterPro" id="IPR046531">
    <property type="entry name" value="DUF6596"/>
</dbReference>
<dbReference type="InterPro" id="IPR036388">
    <property type="entry name" value="WH-like_DNA-bd_sf"/>
</dbReference>
<dbReference type="Gene3D" id="1.10.10.10">
    <property type="entry name" value="Winged helix-like DNA-binding domain superfamily/Winged helix DNA-binding domain"/>
    <property type="match status" value="1"/>
</dbReference>
<dbReference type="PANTHER" id="PTHR47756:SF2">
    <property type="entry name" value="BLL6612 PROTEIN"/>
    <property type="match status" value="1"/>
</dbReference>